<keyword evidence="1" id="KW-0805">Transcription regulation</keyword>
<dbReference type="Gene3D" id="1.10.10.60">
    <property type="entry name" value="Homeodomain-like"/>
    <property type="match status" value="2"/>
</dbReference>
<keyword evidence="3" id="KW-0804">Transcription</keyword>
<dbReference type="EMBL" id="JBHSLV010000030">
    <property type="protein sequence ID" value="MFC5394396.1"/>
    <property type="molecule type" value="Genomic_DNA"/>
</dbReference>
<dbReference type="InterPro" id="IPR010499">
    <property type="entry name" value="AraC_E-bd"/>
</dbReference>
<dbReference type="SMART" id="SM00871">
    <property type="entry name" value="AraC_E_bind"/>
    <property type="match status" value="1"/>
</dbReference>
<evidence type="ECO:0000313" key="6">
    <source>
        <dbReference type="Proteomes" id="UP001596104"/>
    </source>
</evidence>
<dbReference type="SUPFAM" id="SSF46689">
    <property type="entry name" value="Homeodomain-like"/>
    <property type="match status" value="2"/>
</dbReference>
<comment type="caution">
    <text evidence="5">The sequence shown here is derived from an EMBL/GenBank/DDBJ whole genome shotgun (WGS) entry which is preliminary data.</text>
</comment>
<keyword evidence="2" id="KW-0238">DNA-binding</keyword>
<dbReference type="InterPro" id="IPR029442">
    <property type="entry name" value="GyrI-like"/>
</dbReference>
<dbReference type="Pfam" id="PF12833">
    <property type="entry name" value="HTH_18"/>
    <property type="match status" value="1"/>
</dbReference>
<dbReference type="InterPro" id="IPR018062">
    <property type="entry name" value="HTH_AraC-typ_CS"/>
</dbReference>
<accession>A0ABW0HCS5</accession>
<dbReference type="Pfam" id="PF06445">
    <property type="entry name" value="GyrI-like"/>
    <property type="match status" value="1"/>
</dbReference>
<feature type="domain" description="HTH araC/xylS-type" evidence="4">
    <location>
        <begin position="5"/>
        <end position="103"/>
    </location>
</feature>
<dbReference type="PRINTS" id="PR00032">
    <property type="entry name" value="HTHARAC"/>
</dbReference>
<evidence type="ECO:0000256" key="3">
    <source>
        <dbReference type="ARBA" id="ARBA00023163"/>
    </source>
</evidence>
<evidence type="ECO:0000256" key="2">
    <source>
        <dbReference type="ARBA" id="ARBA00023125"/>
    </source>
</evidence>
<dbReference type="InterPro" id="IPR020449">
    <property type="entry name" value="Tscrpt_reg_AraC-type_HTH"/>
</dbReference>
<dbReference type="SMART" id="SM00342">
    <property type="entry name" value="HTH_ARAC"/>
    <property type="match status" value="1"/>
</dbReference>
<evidence type="ECO:0000313" key="5">
    <source>
        <dbReference type="EMBL" id="MFC5394396.1"/>
    </source>
</evidence>
<dbReference type="RefSeq" id="WP_377009674.1">
    <property type="nucleotide sequence ID" value="NZ_JBHSLV010000030.1"/>
</dbReference>
<dbReference type="PANTHER" id="PTHR47504:SF5">
    <property type="entry name" value="RIGHT ORIGIN-BINDING PROTEIN"/>
    <property type="match status" value="1"/>
</dbReference>
<dbReference type="SUPFAM" id="SSF55136">
    <property type="entry name" value="Probable bacterial effector-binding domain"/>
    <property type="match status" value="1"/>
</dbReference>
<dbReference type="Proteomes" id="UP001596104">
    <property type="component" value="Unassembled WGS sequence"/>
</dbReference>
<dbReference type="PROSITE" id="PS01124">
    <property type="entry name" value="HTH_ARAC_FAMILY_2"/>
    <property type="match status" value="1"/>
</dbReference>
<gene>
    <name evidence="5" type="ORF">ACFPPC_17280</name>
</gene>
<reference evidence="6" key="1">
    <citation type="journal article" date="2019" name="Int. J. Syst. Evol. Microbiol.">
        <title>The Global Catalogue of Microorganisms (GCM) 10K type strain sequencing project: providing services to taxonomists for standard genome sequencing and annotation.</title>
        <authorList>
            <consortium name="The Broad Institute Genomics Platform"/>
            <consortium name="The Broad Institute Genome Sequencing Center for Infectious Disease"/>
            <person name="Wu L."/>
            <person name="Ma J."/>
        </authorList>
    </citation>
    <scope>NUCLEOTIDE SEQUENCE [LARGE SCALE GENOMIC DNA]</scope>
    <source>
        <strain evidence="6">CGMCC 1.16326</strain>
    </source>
</reference>
<dbReference type="InterPro" id="IPR011256">
    <property type="entry name" value="Reg_factor_effector_dom_sf"/>
</dbReference>
<sequence length="284" mass="30551">MSLADKALWVMERNSGRELTLSSIAAACNVSRSHLANAFGTASGWPVMAYLRARRLSEAAKRLAAGAPDILSVALEFGYGSHEAFTRAFRDQFGTTPEEVRNSGSTDTLGLVAPLRLTNGRARPPVPTVRELRRLRLVGLSAPCSYESAIGIPAQWQAFMCDHYADIADKAPGIPIGVCRAPDEDGCFEYMCATEVSSAAPPRKPLAYLETESRTYAVFDHRDHISTIFDTYTAIWNEALPAAGLNAANGPVLEFHNDAFDPGTGLGGLQIWIPLEHNGNGSGA</sequence>
<evidence type="ECO:0000256" key="1">
    <source>
        <dbReference type="ARBA" id="ARBA00023015"/>
    </source>
</evidence>
<dbReference type="Gene3D" id="3.20.80.10">
    <property type="entry name" value="Regulatory factor, effector binding domain"/>
    <property type="match status" value="1"/>
</dbReference>
<proteinExistence type="predicted"/>
<name>A0ABW0HCS5_9HYPH</name>
<evidence type="ECO:0000259" key="4">
    <source>
        <dbReference type="PROSITE" id="PS01124"/>
    </source>
</evidence>
<keyword evidence="6" id="KW-1185">Reference proteome</keyword>
<dbReference type="InterPro" id="IPR050959">
    <property type="entry name" value="MarA-like"/>
</dbReference>
<dbReference type="InterPro" id="IPR018060">
    <property type="entry name" value="HTH_AraC"/>
</dbReference>
<dbReference type="InterPro" id="IPR009057">
    <property type="entry name" value="Homeodomain-like_sf"/>
</dbReference>
<organism evidence="5 6">
    <name type="scientific">Bosea vestrisii</name>
    <dbReference type="NCBI Taxonomy" id="151416"/>
    <lineage>
        <taxon>Bacteria</taxon>
        <taxon>Pseudomonadati</taxon>
        <taxon>Pseudomonadota</taxon>
        <taxon>Alphaproteobacteria</taxon>
        <taxon>Hyphomicrobiales</taxon>
        <taxon>Boseaceae</taxon>
        <taxon>Bosea</taxon>
    </lineage>
</organism>
<dbReference type="PANTHER" id="PTHR47504">
    <property type="entry name" value="RIGHT ORIGIN-BINDING PROTEIN"/>
    <property type="match status" value="1"/>
</dbReference>
<protein>
    <submittedName>
        <fullName evidence="5">AraC family transcriptional regulator</fullName>
    </submittedName>
</protein>
<dbReference type="PROSITE" id="PS00041">
    <property type="entry name" value="HTH_ARAC_FAMILY_1"/>
    <property type="match status" value="1"/>
</dbReference>